<dbReference type="PANTHER" id="PTHR42827:SF1">
    <property type="entry name" value="IRON-SULFUR CLUSTER-BINDING PROTEIN"/>
    <property type="match status" value="1"/>
</dbReference>
<name>X1BKK3_9ZZZZ</name>
<sequence length="234" mass="25086">MADKQKTATENATLWDLIPKLDVNKVGVVRLSEWKGTKLEESALNLLPQARSAVVFAREIYPEILDLVSAVRTTGAASLNDLLDSNTEFISGRLTKAAYDTAGAFHSIGLKALPLPARGCPMDARFLEAVFSYKHAGQAAGLGKLGWHSLLITPDFGSRVRLSCCLTEAELEPTNADITIECDNCDICLKNCPAGALAEPKPGEQYAINKFACNSFRSASGGCSECMRLCPMGG</sequence>
<dbReference type="InterPro" id="IPR017896">
    <property type="entry name" value="4Fe4S_Fe-S-bd"/>
</dbReference>
<dbReference type="SUPFAM" id="SSF54862">
    <property type="entry name" value="4Fe-4S ferredoxins"/>
    <property type="match status" value="1"/>
</dbReference>
<dbReference type="Gene3D" id="3.30.70.20">
    <property type="match status" value="1"/>
</dbReference>
<feature type="domain" description="4Fe-4S ferredoxin-type" evidence="1">
    <location>
        <begin position="172"/>
        <end position="203"/>
    </location>
</feature>
<dbReference type="AlphaFoldDB" id="X1BKK3"/>
<dbReference type="PANTHER" id="PTHR42827">
    <property type="entry name" value="IRON-SULFUR CLUSTER-BINDING PROTEIN-RELATED"/>
    <property type="match status" value="1"/>
</dbReference>
<proteinExistence type="predicted"/>
<accession>X1BKK3</accession>
<organism evidence="2">
    <name type="scientific">marine sediment metagenome</name>
    <dbReference type="NCBI Taxonomy" id="412755"/>
    <lineage>
        <taxon>unclassified sequences</taxon>
        <taxon>metagenomes</taxon>
        <taxon>ecological metagenomes</taxon>
    </lineage>
</organism>
<evidence type="ECO:0000313" key="2">
    <source>
        <dbReference type="EMBL" id="GAG81722.1"/>
    </source>
</evidence>
<dbReference type="EMBL" id="BART01015222">
    <property type="protein sequence ID" value="GAG81722.1"/>
    <property type="molecule type" value="Genomic_DNA"/>
</dbReference>
<reference evidence="2" key="1">
    <citation type="journal article" date="2014" name="Front. Microbiol.">
        <title>High frequency of phylogenetically diverse reductive dehalogenase-homologous genes in deep subseafloor sedimentary metagenomes.</title>
        <authorList>
            <person name="Kawai M."/>
            <person name="Futagami T."/>
            <person name="Toyoda A."/>
            <person name="Takaki Y."/>
            <person name="Nishi S."/>
            <person name="Hori S."/>
            <person name="Arai W."/>
            <person name="Tsubouchi T."/>
            <person name="Morono Y."/>
            <person name="Uchiyama I."/>
            <person name="Ito T."/>
            <person name="Fujiyama A."/>
            <person name="Inagaki F."/>
            <person name="Takami H."/>
        </authorList>
    </citation>
    <scope>NUCLEOTIDE SEQUENCE</scope>
    <source>
        <strain evidence="2">Expedition CK06-06</strain>
    </source>
</reference>
<comment type="caution">
    <text evidence="2">The sequence shown here is derived from an EMBL/GenBank/DDBJ whole genome shotgun (WGS) entry which is preliminary data.</text>
</comment>
<evidence type="ECO:0000259" key="1">
    <source>
        <dbReference type="PROSITE" id="PS51379"/>
    </source>
</evidence>
<dbReference type="PROSITE" id="PS51379">
    <property type="entry name" value="4FE4S_FER_2"/>
    <property type="match status" value="1"/>
</dbReference>
<dbReference type="InterPro" id="IPR017900">
    <property type="entry name" value="4Fe4S_Fe_S_CS"/>
</dbReference>
<protein>
    <recommendedName>
        <fullName evidence="1">4Fe-4S ferredoxin-type domain-containing protein</fullName>
    </recommendedName>
</protein>
<dbReference type="PROSITE" id="PS00198">
    <property type="entry name" value="4FE4S_FER_1"/>
    <property type="match status" value="1"/>
</dbReference>
<gene>
    <name evidence="2" type="ORF">S01H4_29625</name>
</gene>